<dbReference type="InterPro" id="IPR016181">
    <property type="entry name" value="Acyl_CoA_acyltransferase"/>
</dbReference>
<name>A0A166EAE6_9AGAM</name>
<dbReference type="SUPFAM" id="SSF55729">
    <property type="entry name" value="Acyl-CoA N-acyltransferases (Nat)"/>
    <property type="match status" value="1"/>
</dbReference>
<dbReference type="InterPro" id="IPR052523">
    <property type="entry name" value="Trichothecene_AcTrans"/>
</dbReference>
<gene>
    <name evidence="2" type="ORF">FIBSPDRAFT_867138</name>
</gene>
<accession>A0A166EAE6</accession>
<dbReference type="OrthoDB" id="2115692at2759"/>
<dbReference type="CDD" id="cd04301">
    <property type="entry name" value="NAT_SF"/>
    <property type="match status" value="1"/>
</dbReference>
<protein>
    <recommendedName>
        <fullName evidence="1">N-acetyltransferase domain-containing protein</fullName>
    </recommendedName>
</protein>
<feature type="domain" description="N-acetyltransferase" evidence="1">
    <location>
        <begin position="25"/>
        <end position="162"/>
    </location>
</feature>
<evidence type="ECO:0000259" key="1">
    <source>
        <dbReference type="PROSITE" id="PS51186"/>
    </source>
</evidence>
<reference evidence="2" key="1">
    <citation type="journal article" date="2016" name="Mol. Biol. Evol.">
        <title>Comparative Genomics of Early-Diverging Mushroom-Forming Fungi Provides Insights into the Origins of Lignocellulose Decay Capabilities.</title>
        <authorList>
            <person name="Nagy L.G."/>
            <person name="Riley R."/>
            <person name="Tritt A."/>
            <person name="Adam C."/>
            <person name="Daum C."/>
            <person name="Floudas D."/>
            <person name="Sun H."/>
            <person name="Yadav J.S."/>
            <person name="Pangilinan J."/>
            <person name="Larsson K.H."/>
            <person name="Matsuura K."/>
            <person name="Barry K."/>
            <person name="Labutti K."/>
            <person name="Kuo R."/>
            <person name="Ohm R.A."/>
            <person name="Bhattacharya S.S."/>
            <person name="Shirouzu T."/>
            <person name="Yoshinaga Y."/>
            <person name="Martin F.M."/>
            <person name="Grigoriev I.V."/>
            <person name="Hibbett D.S."/>
        </authorList>
    </citation>
    <scope>NUCLEOTIDE SEQUENCE [LARGE SCALE GENOMIC DNA]</scope>
    <source>
        <strain evidence="2">CBS 109695</strain>
    </source>
</reference>
<sequence length="185" mass="20726">MKAVVPGDRAEDGGVAAGWICWGYGGYEEAVKKPVEDEAKASIPAKEEEGREEIKAAVDNTPEKIKRLKAIEDKENEHWEDILRPGHKCMYIVAIAVSPAFQKQGIASALMQWGTAQADRDGVACWVHSSHAGWRAFEKNGFREESRLDLDLDEYSDGPKEISNQASERWGKYVFRYGQRRPEGS</sequence>
<dbReference type="Pfam" id="PF00583">
    <property type="entry name" value="Acetyltransf_1"/>
    <property type="match status" value="1"/>
</dbReference>
<dbReference type="PANTHER" id="PTHR42791">
    <property type="entry name" value="GNAT FAMILY ACETYLTRANSFERASE"/>
    <property type="match status" value="1"/>
</dbReference>
<dbReference type="GO" id="GO:0016747">
    <property type="term" value="F:acyltransferase activity, transferring groups other than amino-acyl groups"/>
    <property type="evidence" value="ECO:0007669"/>
    <property type="project" value="InterPro"/>
</dbReference>
<dbReference type="InterPro" id="IPR000182">
    <property type="entry name" value="GNAT_dom"/>
</dbReference>
<organism evidence="2">
    <name type="scientific">Athelia psychrophila</name>
    <dbReference type="NCBI Taxonomy" id="1759441"/>
    <lineage>
        <taxon>Eukaryota</taxon>
        <taxon>Fungi</taxon>
        <taxon>Dikarya</taxon>
        <taxon>Basidiomycota</taxon>
        <taxon>Agaricomycotina</taxon>
        <taxon>Agaricomycetes</taxon>
        <taxon>Agaricomycetidae</taxon>
        <taxon>Atheliales</taxon>
        <taxon>Atheliaceae</taxon>
        <taxon>Athelia</taxon>
    </lineage>
</organism>
<dbReference type="STRING" id="436010.A0A166EAE6"/>
<dbReference type="AlphaFoldDB" id="A0A166EAE6"/>
<proteinExistence type="predicted"/>
<dbReference type="Gene3D" id="3.40.630.30">
    <property type="match status" value="1"/>
</dbReference>
<dbReference type="PROSITE" id="PS51186">
    <property type="entry name" value="GNAT"/>
    <property type="match status" value="1"/>
</dbReference>
<dbReference type="PANTHER" id="PTHR42791:SF14">
    <property type="entry name" value="N-ACETYLTRANSFERASE DOMAIN-CONTAINING PROTEIN"/>
    <property type="match status" value="1"/>
</dbReference>
<dbReference type="EMBL" id="KV417603">
    <property type="protein sequence ID" value="KZP15564.1"/>
    <property type="molecule type" value="Genomic_DNA"/>
</dbReference>
<evidence type="ECO:0000313" key="2">
    <source>
        <dbReference type="EMBL" id="KZP15564.1"/>
    </source>
</evidence>